<evidence type="ECO:0000256" key="1">
    <source>
        <dbReference type="SAM" id="Coils"/>
    </source>
</evidence>
<reference evidence="2" key="1">
    <citation type="submission" date="2009-10" db="EMBL/GenBank/DDBJ databases">
        <title>Complete sequence of Bacillus selenitireducens MLS10.</title>
        <authorList>
            <consortium name="US DOE Joint Genome Institute"/>
            <person name="Lucas S."/>
            <person name="Copeland A."/>
            <person name="Lapidus A."/>
            <person name="Glavina del Rio T."/>
            <person name="Dalin E."/>
            <person name="Tice H."/>
            <person name="Bruce D."/>
            <person name="Goodwin L."/>
            <person name="Pitluck S."/>
            <person name="Sims D."/>
            <person name="Brettin T."/>
            <person name="Detter J.C."/>
            <person name="Han C."/>
            <person name="Larimer F."/>
            <person name="Land M."/>
            <person name="Hauser L."/>
            <person name="Kyrpides N."/>
            <person name="Ovchinnikova G."/>
            <person name="Stolz J."/>
        </authorList>
    </citation>
    <scope>NUCLEOTIDE SEQUENCE [LARGE SCALE GENOMIC DNA]</scope>
    <source>
        <strain evidence="2">MLS10</strain>
    </source>
</reference>
<gene>
    <name evidence="2" type="ordered locus">Bsel_2317</name>
</gene>
<dbReference type="STRING" id="439292.Bsel_2317"/>
<organism evidence="2 3">
    <name type="scientific">Bacillus selenitireducens (strain ATCC 700615 / DSM 15326 / MLS10)</name>
    <dbReference type="NCBI Taxonomy" id="439292"/>
    <lineage>
        <taxon>Bacteria</taxon>
        <taxon>Bacillati</taxon>
        <taxon>Bacillota</taxon>
        <taxon>Bacilli</taxon>
        <taxon>Bacillales</taxon>
        <taxon>Bacillaceae</taxon>
        <taxon>Salisediminibacterium</taxon>
    </lineage>
</organism>
<evidence type="ECO:0008006" key="4">
    <source>
        <dbReference type="Google" id="ProtNLM"/>
    </source>
</evidence>
<dbReference type="Gene3D" id="3.30.1490.480">
    <property type="entry name" value="Endolytic murein transglycosylase"/>
    <property type="match status" value="1"/>
</dbReference>
<feature type="coiled-coil region" evidence="1">
    <location>
        <begin position="47"/>
        <end position="88"/>
    </location>
</feature>
<evidence type="ECO:0000313" key="3">
    <source>
        <dbReference type="Proteomes" id="UP000000271"/>
    </source>
</evidence>
<keyword evidence="1" id="KW-0175">Coiled coil</keyword>
<protein>
    <recommendedName>
        <fullName evidence="4">Aminodeoxychorismate lyase</fullName>
    </recommendedName>
</protein>
<dbReference type="KEGG" id="bse:Bsel_2317"/>
<proteinExistence type="predicted"/>
<dbReference type="OrthoDB" id="2138957at2"/>
<dbReference type="AlphaFoldDB" id="D6XW66"/>
<dbReference type="HOGENOM" id="CLU_1623842_0_0_9"/>
<dbReference type="EMBL" id="CP001791">
    <property type="protein sequence ID" value="ADH99820.1"/>
    <property type="molecule type" value="Genomic_DNA"/>
</dbReference>
<accession>D6XW66</accession>
<keyword evidence="3" id="KW-1185">Reference proteome</keyword>
<name>D6XW66_BACIE</name>
<evidence type="ECO:0000313" key="2">
    <source>
        <dbReference type="EMBL" id="ADH99820.1"/>
    </source>
</evidence>
<dbReference type="RefSeq" id="WP_013173242.1">
    <property type="nucleotide sequence ID" value="NC_014219.1"/>
</dbReference>
<dbReference type="Proteomes" id="UP000000271">
    <property type="component" value="Chromosome"/>
</dbReference>
<sequence length="163" mass="18648">MKEQMRGAASALFFSGIVLAYLYFFHPAILGTDYTEAEENVADNGILLELEETITELETLNQSLENDRQVLEEEIRRLEDNRETTNQTEEYNPPLIHAMLEISPGETSSVISERLFDLQIIDSRNAFEAELNEHNRADRIQTGSFFLTSDMDNEDIIETITNP</sequence>